<reference evidence="4" key="1">
    <citation type="journal article" date="2013" name="PLoS ONE">
        <title>Rapid Mitochondrial Genome Evolution through Invasion of Mobile Elements in Two Closely Related Species of Arbuscular Mycorrhizal Fungi.</title>
        <authorList>
            <person name="Beaudet D."/>
            <person name="Nadimi M."/>
            <person name="Iffis B."/>
            <person name="Hijri M."/>
        </authorList>
    </citation>
    <scope>NUCLEOTIDE SEQUENCE</scope>
    <source>
        <strain evidence="4">DAOM229456</strain>
    </source>
</reference>
<dbReference type="GO" id="GO:0004519">
    <property type="term" value="F:endonuclease activity"/>
    <property type="evidence" value="ECO:0007669"/>
    <property type="project" value="InterPro"/>
</dbReference>
<dbReference type="InterPro" id="IPR027434">
    <property type="entry name" value="Homing_endonucl"/>
</dbReference>
<feature type="transmembrane region" description="Helical" evidence="1">
    <location>
        <begin position="89"/>
        <end position="111"/>
    </location>
</feature>
<geneLocation type="mitochondrion" evidence="4"/>
<dbReference type="EMBL" id="JX065416">
    <property type="protein sequence ID" value="AFN06094.1"/>
    <property type="molecule type" value="Genomic_DNA"/>
</dbReference>
<dbReference type="Pfam" id="PF00961">
    <property type="entry name" value="LAGLIDADG_1"/>
    <property type="match status" value="1"/>
</dbReference>
<proteinExistence type="predicted"/>
<keyword evidence="4" id="KW-0496">Mitochondrion</keyword>
<dbReference type="Gene3D" id="3.10.28.10">
    <property type="entry name" value="Homing endonucleases"/>
    <property type="match status" value="1"/>
</dbReference>
<feature type="signal peptide" evidence="2">
    <location>
        <begin position="1"/>
        <end position="26"/>
    </location>
</feature>
<accession>M9NS61</accession>
<keyword evidence="1" id="KW-0472">Membrane</keyword>
<name>M9NS61_9GLOM</name>
<gene>
    <name evidence="4" type="primary">orf119</name>
</gene>
<keyword evidence="1" id="KW-0812">Transmembrane</keyword>
<organism evidence="4">
    <name type="scientific">Glomus sp. DAOM 229456</name>
    <dbReference type="NCBI Taxonomy" id="1264587"/>
    <lineage>
        <taxon>Eukaryota</taxon>
        <taxon>Fungi</taxon>
        <taxon>Fungi incertae sedis</taxon>
        <taxon>Mucoromycota</taxon>
        <taxon>Glomeromycotina</taxon>
        <taxon>Glomeromycetes</taxon>
        <taxon>Glomerales</taxon>
        <taxon>Glomeraceae</taxon>
        <taxon>Glomus</taxon>
    </lineage>
</organism>
<feature type="chain" id="PRO_5004101665" description="Homing endonuclease LAGLIDADG domain-containing protein" evidence="2">
    <location>
        <begin position="27"/>
        <end position="119"/>
    </location>
</feature>
<feature type="domain" description="Homing endonuclease LAGLIDADG" evidence="3">
    <location>
        <begin position="10"/>
        <end position="72"/>
    </location>
</feature>
<keyword evidence="1" id="KW-1133">Transmembrane helix</keyword>
<dbReference type="InterPro" id="IPR004860">
    <property type="entry name" value="LAGLIDADG_dom"/>
</dbReference>
<dbReference type="SUPFAM" id="SSF55608">
    <property type="entry name" value="Homing endonucleases"/>
    <property type="match status" value="1"/>
</dbReference>
<sequence>MDCIYLKAVFRIRLMTLLLSIKLNLGNVTIHGSNCLYTISDLYSLKTVLLPLLEEYNLLTSKWLDYLDLKSVVNYLYITRSSRLSADKLAWASAIINGSLMPTITINPFWLSRLYWSRG</sequence>
<dbReference type="AlphaFoldDB" id="M9NS61"/>
<evidence type="ECO:0000256" key="1">
    <source>
        <dbReference type="SAM" id="Phobius"/>
    </source>
</evidence>
<evidence type="ECO:0000256" key="2">
    <source>
        <dbReference type="SAM" id="SignalP"/>
    </source>
</evidence>
<protein>
    <recommendedName>
        <fullName evidence="3">Homing endonuclease LAGLIDADG domain-containing protein</fullName>
    </recommendedName>
</protein>
<evidence type="ECO:0000313" key="4">
    <source>
        <dbReference type="EMBL" id="AFN06094.1"/>
    </source>
</evidence>
<evidence type="ECO:0000259" key="3">
    <source>
        <dbReference type="Pfam" id="PF00961"/>
    </source>
</evidence>
<keyword evidence="2" id="KW-0732">Signal</keyword>